<comment type="caution">
    <text evidence="1">The sequence shown here is derived from an EMBL/GenBank/DDBJ whole genome shotgun (WGS) entry which is preliminary data.</text>
</comment>
<evidence type="ECO:0000313" key="2">
    <source>
        <dbReference type="Proteomes" id="UP000823674"/>
    </source>
</evidence>
<sequence>MSFQLEKLRGHWRNTADDCMRIIESEVTKPEAEPNAQSKGSHPMSTLLLVMPQQSPLSYKSVIDTFSASPFYLAVYDWESKS</sequence>
<evidence type="ECO:0000313" key="1">
    <source>
        <dbReference type="EMBL" id="KAG5394588.1"/>
    </source>
</evidence>
<dbReference type="EMBL" id="JADBGQ010000006">
    <property type="protein sequence ID" value="KAG5394588.1"/>
    <property type="molecule type" value="Genomic_DNA"/>
</dbReference>
<organism evidence="1 2">
    <name type="scientific">Brassica rapa subsp. trilocularis</name>
    <dbReference type="NCBI Taxonomy" id="1813537"/>
    <lineage>
        <taxon>Eukaryota</taxon>
        <taxon>Viridiplantae</taxon>
        <taxon>Streptophyta</taxon>
        <taxon>Embryophyta</taxon>
        <taxon>Tracheophyta</taxon>
        <taxon>Spermatophyta</taxon>
        <taxon>Magnoliopsida</taxon>
        <taxon>eudicotyledons</taxon>
        <taxon>Gunneridae</taxon>
        <taxon>Pentapetalae</taxon>
        <taxon>rosids</taxon>
        <taxon>malvids</taxon>
        <taxon>Brassicales</taxon>
        <taxon>Brassicaceae</taxon>
        <taxon>Brassiceae</taxon>
        <taxon>Brassica</taxon>
    </lineage>
</organism>
<accession>A0ABQ7M927</accession>
<keyword evidence="2" id="KW-1185">Reference proteome</keyword>
<reference evidence="1 2" key="1">
    <citation type="submission" date="2021-03" db="EMBL/GenBank/DDBJ databases">
        <authorList>
            <person name="King G.J."/>
            <person name="Bancroft I."/>
            <person name="Baten A."/>
            <person name="Bloomfield J."/>
            <person name="Borpatragohain P."/>
            <person name="He Z."/>
            <person name="Irish N."/>
            <person name="Irwin J."/>
            <person name="Liu K."/>
            <person name="Mauleon R.P."/>
            <person name="Moore J."/>
            <person name="Morris R."/>
            <person name="Ostergaard L."/>
            <person name="Wang B."/>
            <person name="Wells R."/>
        </authorList>
    </citation>
    <scope>NUCLEOTIDE SEQUENCE [LARGE SCALE GENOMIC DNA]</scope>
    <source>
        <strain evidence="1">R-o-18</strain>
        <tissue evidence="1">Leaf</tissue>
    </source>
</reference>
<dbReference type="Proteomes" id="UP000823674">
    <property type="component" value="Chromosome A06"/>
</dbReference>
<name>A0ABQ7M927_BRACM</name>
<gene>
    <name evidence="1" type="primary">A06p046130.1_BraROA</name>
    <name evidence="1" type="ORF">IGI04_024551</name>
</gene>
<protein>
    <submittedName>
        <fullName evidence="1">Uncharacterized protein</fullName>
    </submittedName>
</protein>
<proteinExistence type="predicted"/>